<reference evidence="8" key="1">
    <citation type="submission" date="2019-12" db="EMBL/GenBank/DDBJ databases">
        <title>Genome sequencing and annotation of Brassica cretica.</title>
        <authorList>
            <person name="Studholme D.J."/>
            <person name="Sarris P."/>
        </authorList>
    </citation>
    <scope>NUCLEOTIDE SEQUENCE</scope>
    <source>
        <strain evidence="8">PFS-109/04</strain>
        <tissue evidence="8">Leaf</tissue>
    </source>
</reference>
<evidence type="ECO:0000313" key="8">
    <source>
        <dbReference type="EMBL" id="KAF3602050.1"/>
    </source>
</evidence>
<dbReference type="InterPro" id="IPR040454">
    <property type="entry name" value="TF_IIIC_Tfc1/Sfc1"/>
</dbReference>
<dbReference type="GO" id="GO:0001002">
    <property type="term" value="F:RNA polymerase III type 1 promoter sequence-specific DNA binding"/>
    <property type="evidence" value="ECO:0007669"/>
    <property type="project" value="TreeGrafter"/>
</dbReference>
<keyword evidence="3" id="KW-0804">Transcription</keyword>
<evidence type="ECO:0000256" key="3">
    <source>
        <dbReference type="ARBA" id="ARBA00023163"/>
    </source>
</evidence>
<evidence type="ECO:0000256" key="1">
    <source>
        <dbReference type="ARBA" id="ARBA00004123"/>
    </source>
</evidence>
<evidence type="ECO:0000256" key="5">
    <source>
        <dbReference type="SAM" id="MobiDB-lite"/>
    </source>
</evidence>
<dbReference type="FunFam" id="3.30.200.160:FF:000002">
    <property type="entry name" value="Transcription factor IIIC, subunit 5"/>
    <property type="match status" value="1"/>
</dbReference>
<dbReference type="GO" id="GO:0000127">
    <property type="term" value="C:transcription factor TFIIIC complex"/>
    <property type="evidence" value="ECO:0007669"/>
    <property type="project" value="InterPro"/>
</dbReference>
<dbReference type="Pfam" id="PF17682">
    <property type="entry name" value="Tau95_N"/>
    <property type="match status" value="1"/>
</dbReference>
<organism evidence="8 9">
    <name type="scientific">Brassica cretica</name>
    <name type="common">Mustard</name>
    <dbReference type="NCBI Taxonomy" id="69181"/>
    <lineage>
        <taxon>Eukaryota</taxon>
        <taxon>Viridiplantae</taxon>
        <taxon>Streptophyta</taxon>
        <taxon>Embryophyta</taxon>
        <taxon>Tracheophyta</taxon>
        <taxon>Spermatophyta</taxon>
        <taxon>Magnoliopsida</taxon>
        <taxon>eudicotyledons</taxon>
        <taxon>Gunneridae</taxon>
        <taxon>Pentapetalae</taxon>
        <taxon>rosids</taxon>
        <taxon>malvids</taxon>
        <taxon>Brassicales</taxon>
        <taxon>Brassicaceae</taxon>
        <taxon>Brassiceae</taxon>
        <taxon>Brassica</taxon>
    </lineage>
</organism>
<dbReference type="Gene3D" id="3.30.200.160">
    <property type="entry name" value="TFIIIC, subcomplex tauA, subunit Sfc1, barrel domain"/>
    <property type="match status" value="1"/>
</dbReference>
<evidence type="ECO:0008006" key="10">
    <source>
        <dbReference type="Google" id="ProtNLM"/>
    </source>
</evidence>
<dbReference type="Proteomes" id="UP000712600">
    <property type="component" value="Unassembled WGS sequence"/>
</dbReference>
<keyword evidence="4" id="KW-0539">Nucleus</keyword>
<comment type="subcellular location">
    <subcellularLocation>
        <location evidence="1">Nucleus</location>
    </subcellularLocation>
</comment>
<dbReference type="Pfam" id="PF09734">
    <property type="entry name" value="Tau95"/>
    <property type="match status" value="1"/>
</dbReference>
<dbReference type="GO" id="GO:0005634">
    <property type="term" value="C:nucleus"/>
    <property type="evidence" value="ECO:0007669"/>
    <property type="project" value="UniProtKB-SubCell"/>
</dbReference>
<protein>
    <recommendedName>
        <fullName evidence="10">Transcription factor IIIC subunit 5 HTH domain-containing protein</fullName>
    </recommendedName>
</protein>
<evidence type="ECO:0000259" key="7">
    <source>
        <dbReference type="Pfam" id="PF17682"/>
    </source>
</evidence>
<feature type="domain" description="Transcription factor IIIC subunit 5 HTH" evidence="6">
    <location>
        <begin position="170"/>
        <end position="319"/>
    </location>
</feature>
<dbReference type="GO" id="GO:0006384">
    <property type="term" value="P:transcription initiation at RNA polymerase III promoter"/>
    <property type="evidence" value="ECO:0007669"/>
    <property type="project" value="InterPro"/>
</dbReference>
<dbReference type="PANTHER" id="PTHR13230:SF8">
    <property type="entry name" value="TRANSCRIPTION FACTOR IIIC, SUBUNIT 5"/>
    <property type="match status" value="1"/>
</dbReference>
<evidence type="ECO:0000259" key="6">
    <source>
        <dbReference type="Pfam" id="PF09734"/>
    </source>
</evidence>
<dbReference type="PANTHER" id="PTHR13230">
    <property type="entry name" value="GENERAL TRANSCRIPTION FACTOR IIIC, POLYPEPTIDE 5"/>
    <property type="match status" value="1"/>
</dbReference>
<dbReference type="InterPro" id="IPR042536">
    <property type="entry name" value="TFIIIC_tauA_Sfc1"/>
</dbReference>
<evidence type="ECO:0000313" key="9">
    <source>
        <dbReference type="Proteomes" id="UP000712600"/>
    </source>
</evidence>
<keyword evidence="2" id="KW-0238">DNA-binding</keyword>
<name>A0A8S9SPU3_BRACR</name>
<gene>
    <name evidence="8" type="ORF">F2Q69_00035984</name>
</gene>
<dbReference type="AlphaFoldDB" id="A0A8S9SPU3"/>
<accession>A0A8S9SPU3</accession>
<dbReference type="GO" id="GO:0001003">
    <property type="term" value="F:RNA polymerase III type 2 promoter sequence-specific DNA binding"/>
    <property type="evidence" value="ECO:0007669"/>
    <property type="project" value="TreeGrafter"/>
</dbReference>
<dbReference type="EMBL" id="QGKX02000004">
    <property type="protein sequence ID" value="KAF3602050.1"/>
    <property type="molecule type" value="Genomic_DNA"/>
</dbReference>
<evidence type="ECO:0000256" key="2">
    <source>
        <dbReference type="ARBA" id="ARBA00023125"/>
    </source>
</evidence>
<feature type="domain" description="Transcription factor IIIC subunit Tfc1/Sfc1 triple barrel" evidence="7">
    <location>
        <begin position="20"/>
        <end position="132"/>
    </location>
</feature>
<dbReference type="InterPro" id="IPR041499">
    <property type="entry name" value="Tfc1/Sfc1_N"/>
</dbReference>
<feature type="region of interest" description="Disordered" evidence="5">
    <location>
        <begin position="670"/>
        <end position="695"/>
    </location>
</feature>
<evidence type="ECO:0000256" key="4">
    <source>
        <dbReference type="ARBA" id="ARBA00023242"/>
    </source>
</evidence>
<comment type="caution">
    <text evidence="8">The sequence shown here is derived from an EMBL/GenBank/DDBJ whole genome shotgun (WGS) entry which is preliminary data.</text>
</comment>
<sequence>MGIIEHGAVSGTLPSKEAFVVHFPGYPSSIPRAIETLGGVQGITEARGLFSNKLELRFRPEDPYAHPALGEQRPCSGFLFKISKQEVKKPDSQPVVATSDVSLKEASPALCADIVARVSDAFHFDGMADYQHVIPIHADIARQKKRKWMDVDPLAGGSDLMGLADEDVMMLLPQVFAPKDIPDNLALKPPATSGPKKKDDAATQNFYETSVCLVLVLNYHIHIPKNLNWEEFVSPSSHHWQWQVSLSALFEERPIWTRDSVVQRLLDKGLKCTHHMLNRYLLRAAYYFSNGPFLRFWIKRGYDPRNDPESRVYQRMEFRVPPELRSYCDANATNKKKSDYICFYYLCYRSKPRWNDICAFKLFPFKCQTFLQLFELDDEYIQREIRKPGKQTTCSVSSLILTLHKTGWFSEALLDTLRLRVAVRFVSVFPEPGFEDVIKSIQEEFERKKSDYICFYYLCYRSKPRWNDICAFKLFPFKCQTFLQLFELDDEYIQREIRKPGKQTTCSHKTGWFSEALLDTLRLRVAVRFVSVFPEPGFEDVIKSIQEEFERSEKIQTFKETHKPSLVKHKEPTKGSEDMEKFKSTNDDVDVIVNEYGDDEDLDEEEEEDEEELYVPTADDEISIDSHGYLDTENSSRTYLQGLFDSFPTSEPGLYGDFAVDDGEFQIYEEESDEGLYSIDDNDGEEEEDDDDDDA</sequence>
<dbReference type="InterPro" id="IPR019136">
    <property type="entry name" value="TF_IIIC_su-5_HTH"/>
</dbReference>
<proteinExistence type="predicted"/>